<evidence type="ECO:0000313" key="2">
    <source>
        <dbReference type="EMBL" id="QPR74232.1"/>
    </source>
</evidence>
<feature type="domain" description="N-acetyltransferase" evidence="1">
    <location>
        <begin position="29"/>
        <end position="160"/>
    </location>
</feature>
<dbReference type="SUPFAM" id="SSF55729">
    <property type="entry name" value="Acyl-CoA N-acyltransferases (Nat)"/>
    <property type="match status" value="1"/>
</dbReference>
<dbReference type="PROSITE" id="PS51186">
    <property type="entry name" value="GNAT"/>
    <property type="match status" value="1"/>
</dbReference>
<dbReference type="InterPro" id="IPR000182">
    <property type="entry name" value="GNAT_dom"/>
</dbReference>
<sequence>MKKTPFISMLHRDEKAFYYGLGEKEMKLVSTHALSKADVTAFFHTHWGSPEMVNSHGTFRCDELEGFAVTDEKSDIKGLITYFIAGNECEVVSLDSVVENKGIGSLLLQEVERVSKRKQCKSIKLITTNDNMRALMFYQKRGYTLAELYVNAVDKARKVKPEIPFVADNGIPIRDEILLVKDLA</sequence>
<dbReference type="Proteomes" id="UP000435910">
    <property type="component" value="Unassembled WGS sequence"/>
</dbReference>
<dbReference type="Gene3D" id="3.40.630.30">
    <property type="match status" value="1"/>
</dbReference>
<dbReference type="EMBL" id="NILC01000010">
    <property type="protein sequence ID" value="TWL31634.1"/>
    <property type="molecule type" value="Genomic_DNA"/>
</dbReference>
<reference evidence="2 5" key="2">
    <citation type="submission" date="2020-12" db="EMBL/GenBank/DDBJ databases">
        <title>FDA dAtabase for Regulatory Grade micrObial Sequences (FDA-ARGOS): Supporting development and validation of Infectious Disease Dx tests.</title>
        <authorList>
            <person name="Nelson B."/>
            <person name="Plummer A."/>
            <person name="Tallon L."/>
            <person name="Sadzewicz L."/>
            <person name="Zhao X."/>
            <person name="Boylan J."/>
            <person name="Ott S."/>
            <person name="Bowen H."/>
            <person name="Vavikolanu K."/>
            <person name="Mehta A."/>
            <person name="Aluvathingal J."/>
            <person name="Nadendla S."/>
            <person name="Myers T."/>
            <person name="Yan Y."/>
            <person name="Sichtig H."/>
        </authorList>
    </citation>
    <scope>NUCLEOTIDE SEQUENCE [LARGE SCALE GENOMIC DNA]</scope>
    <source>
        <strain evidence="2 5">FDAARGOS_923</strain>
    </source>
</reference>
<dbReference type="Pfam" id="PF00583">
    <property type="entry name" value="Acetyltransf_1"/>
    <property type="match status" value="1"/>
</dbReference>
<dbReference type="EMBL" id="CP065647">
    <property type="protein sequence ID" value="QPR74232.1"/>
    <property type="molecule type" value="Genomic_DNA"/>
</dbReference>
<evidence type="ECO:0000313" key="4">
    <source>
        <dbReference type="Proteomes" id="UP000435910"/>
    </source>
</evidence>
<dbReference type="GO" id="GO:0016747">
    <property type="term" value="F:acyltransferase activity, transferring groups other than amino-acyl groups"/>
    <property type="evidence" value="ECO:0007669"/>
    <property type="project" value="InterPro"/>
</dbReference>
<evidence type="ECO:0000259" key="1">
    <source>
        <dbReference type="PROSITE" id="PS51186"/>
    </source>
</evidence>
<accession>A0A1Y0YJU8</accession>
<protein>
    <submittedName>
        <fullName evidence="2">GNAT family N-acetyltransferase</fullName>
    </submittedName>
</protein>
<dbReference type="CDD" id="cd04301">
    <property type="entry name" value="NAT_SF"/>
    <property type="match status" value="1"/>
</dbReference>
<evidence type="ECO:0000313" key="5">
    <source>
        <dbReference type="Proteomes" id="UP000595038"/>
    </source>
</evidence>
<name>A0A1Y0YJU8_BACLI</name>
<gene>
    <name evidence="3" type="ORF">CHCC16736_0802</name>
    <name evidence="2" type="ORF">I6G80_08195</name>
</gene>
<dbReference type="AlphaFoldDB" id="A0A1Y0YJU8"/>
<organism evidence="3 4">
    <name type="scientific">Bacillus licheniformis</name>
    <dbReference type="NCBI Taxonomy" id="1402"/>
    <lineage>
        <taxon>Bacteria</taxon>
        <taxon>Bacillati</taxon>
        <taxon>Bacillota</taxon>
        <taxon>Bacilli</taxon>
        <taxon>Bacillales</taxon>
        <taxon>Bacillaceae</taxon>
        <taxon>Bacillus</taxon>
    </lineage>
</organism>
<proteinExistence type="predicted"/>
<dbReference type="InterPro" id="IPR016181">
    <property type="entry name" value="Acyl_CoA_acyltransferase"/>
</dbReference>
<reference evidence="3 4" key="1">
    <citation type="submission" date="2019-06" db="EMBL/GenBank/DDBJ databases">
        <title>Genome sequence analysis of &gt;100 Bacillus licheniformis strains suggests intrinsic resistance to this species.</title>
        <authorList>
            <person name="Wels M."/>
            <person name="Siezen R.J."/>
            <person name="Johansen E."/>
            <person name="Stuer-Lauridsen B."/>
            <person name="Bjerre K."/>
            <person name="Nielsen B.K.K."/>
        </authorList>
    </citation>
    <scope>NUCLEOTIDE SEQUENCE [LARGE SCALE GENOMIC DNA]</scope>
    <source>
        <strain evidence="3 4">BAC-16736</strain>
    </source>
</reference>
<dbReference type="Proteomes" id="UP000595038">
    <property type="component" value="Chromosome"/>
</dbReference>
<evidence type="ECO:0000313" key="3">
    <source>
        <dbReference type="EMBL" id="TWL31634.1"/>
    </source>
</evidence>